<dbReference type="InterPro" id="IPR001584">
    <property type="entry name" value="Integrase_cat-core"/>
</dbReference>
<evidence type="ECO:0000313" key="2">
    <source>
        <dbReference type="EMBL" id="KFD61009.1"/>
    </source>
</evidence>
<evidence type="ECO:0000256" key="1">
    <source>
        <dbReference type="ARBA" id="ARBA00012493"/>
    </source>
</evidence>
<dbReference type="Gene3D" id="1.10.340.70">
    <property type="match status" value="1"/>
</dbReference>
<dbReference type="InterPro" id="IPR012337">
    <property type="entry name" value="RNaseH-like_sf"/>
</dbReference>
<gene>
    <name evidence="2" type="ORF">M514_26816</name>
</gene>
<protein>
    <recommendedName>
        <fullName evidence="1">RNA-directed DNA polymerase</fullName>
        <ecNumber evidence="1">2.7.7.49</ecNumber>
    </recommendedName>
</protein>
<dbReference type="FunFam" id="1.10.340.70:FF:000001">
    <property type="entry name" value="Retrovirus-related Pol polyprotein from transposon gypsy-like Protein"/>
    <property type="match status" value="1"/>
</dbReference>
<dbReference type="Pfam" id="PF17921">
    <property type="entry name" value="Integrase_H2C2"/>
    <property type="match status" value="1"/>
</dbReference>
<sequence length="363" mass="41817">MDPLKAAHLKLYLRHKTYAQGISVTEKKMIWRSSHNFTIANGETLYYVKKNAVPIRRRVVIGEEEKLKVLREAHENAASECHSGINSTYHKIAGAVYWPGLYKDVASYCKRCEMCCHKNTRKVLERLPTCVRLPAIFDRWVVDTVGPLNQTVVGNQYMFIATEYVSRWVIVSSVKEVSVESMTELIIHLQSNFGIPKIVIHDQAAEFNSCLNKAVCNLLEIKVEIAYTRQPKKEGRTIWMNPPVVQKLLEMAKEKENDWDVHLYPVLFRYRASWQDKWQVTPSRLLYTEGNPLEFDHMNSGMQSGLSADDTEASILRLQDYELSVKECANLLSEARNRKLRSSRSAATINAQEGYMQYSKKTY</sequence>
<dbReference type="GO" id="GO:0015074">
    <property type="term" value="P:DNA integration"/>
    <property type="evidence" value="ECO:0007669"/>
    <property type="project" value="InterPro"/>
</dbReference>
<reference evidence="2" key="1">
    <citation type="journal article" date="2014" name="Nat. Genet.">
        <title>Genome and transcriptome of the porcine whipworm Trichuris suis.</title>
        <authorList>
            <person name="Jex A.R."/>
            <person name="Nejsum P."/>
            <person name="Schwarz E.M."/>
            <person name="Hu L."/>
            <person name="Young N.D."/>
            <person name="Hall R.S."/>
            <person name="Korhonen P.K."/>
            <person name="Liao S."/>
            <person name="Thamsborg S."/>
            <person name="Xia J."/>
            <person name="Xu P."/>
            <person name="Wang S."/>
            <person name="Scheerlinck J.P."/>
            <person name="Hofmann A."/>
            <person name="Sternberg P.W."/>
            <person name="Wang J."/>
            <person name="Gasser R.B."/>
        </authorList>
    </citation>
    <scope>NUCLEOTIDE SEQUENCE [LARGE SCALE GENOMIC DNA]</scope>
    <source>
        <strain evidence="2">DCEP-RM93F</strain>
    </source>
</reference>
<dbReference type="PANTHER" id="PTHR37984:SF5">
    <property type="entry name" value="PROTEIN NYNRIN-LIKE"/>
    <property type="match status" value="1"/>
</dbReference>
<dbReference type="Proteomes" id="UP000030758">
    <property type="component" value="Unassembled WGS sequence"/>
</dbReference>
<proteinExistence type="predicted"/>
<feature type="non-terminal residue" evidence="2">
    <location>
        <position position="363"/>
    </location>
</feature>
<organism evidence="2">
    <name type="scientific">Trichuris suis</name>
    <name type="common">pig whipworm</name>
    <dbReference type="NCBI Taxonomy" id="68888"/>
    <lineage>
        <taxon>Eukaryota</taxon>
        <taxon>Metazoa</taxon>
        <taxon>Ecdysozoa</taxon>
        <taxon>Nematoda</taxon>
        <taxon>Enoplea</taxon>
        <taxon>Dorylaimia</taxon>
        <taxon>Trichinellida</taxon>
        <taxon>Trichuridae</taxon>
        <taxon>Trichuris</taxon>
    </lineage>
</organism>
<dbReference type="PROSITE" id="PS50994">
    <property type="entry name" value="INTEGRASE"/>
    <property type="match status" value="1"/>
</dbReference>
<dbReference type="GO" id="GO:0003964">
    <property type="term" value="F:RNA-directed DNA polymerase activity"/>
    <property type="evidence" value="ECO:0007669"/>
    <property type="project" value="UniProtKB-EC"/>
</dbReference>
<dbReference type="GO" id="GO:0003676">
    <property type="term" value="F:nucleic acid binding"/>
    <property type="evidence" value="ECO:0007669"/>
    <property type="project" value="InterPro"/>
</dbReference>
<dbReference type="InterPro" id="IPR050951">
    <property type="entry name" value="Retrovirus_Pol_polyprotein"/>
</dbReference>
<dbReference type="InterPro" id="IPR036397">
    <property type="entry name" value="RNaseH_sf"/>
</dbReference>
<dbReference type="Gene3D" id="3.30.420.10">
    <property type="entry name" value="Ribonuclease H-like superfamily/Ribonuclease H"/>
    <property type="match status" value="1"/>
</dbReference>
<dbReference type="SUPFAM" id="SSF53098">
    <property type="entry name" value="Ribonuclease H-like"/>
    <property type="match status" value="1"/>
</dbReference>
<dbReference type="AlphaFoldDB" id="A0A085MUW3"/>
<accession>A0A085MUW3</accession>
<dbReference type="PANTHER" id="PTHR37984">
    <property type="entry name" value="PROTEIN CBG26694"/>
    <property type="match status" value="1"/>
</dbReference>
<dbReference type="EC" id="2.7.7.49" evidence="1"/>
<dbReference type="InterPro" id="IPR041588">
    <property type="entry name" value="Integrase_H2C2"/>
</dbReference>
<dbReference type="OrthoDB" id="5839379at2759"/>
<name>A0A085MUW3_9BILA</name>
<dbReference type="EMBL" id="KL367639">
    <property type="protein sequence ID" value="KFD61009.1"/>
    <property type="molecule type" value="Genomic_DNA"/>
</dbReference>